<keyword evidence="5 7" id="KW-0460">Magnesium</keyword>
<evidence type="ECO:0000259" key="9">
    <source>
        <dbReference type="Pfam" id="PF08335"/>
    </source>
</evidence>
<keyword evidence="6 7" id="KW-0511">Multifunctional enzyme</keyword>
<sequence length="952" mass="107354">MTSAPSDNKLSAPLQQLAERQWQRLDPERLQALDETARGQLWRLLAISEFAGQVLVRQPEWLTALFVEGELGRAQRAEAYRGELQALLAPCKDDAEAMTLLRAYRNRELCRIAARDLLNLAKLDEALTHLSALAEATILATRDWLVEQKAPLWGRATDETGRELELWVLGMGKLGGGELNFSSDIDLIFCYESHGYTAGGRKELDNQQYFIRLGQRLINLLSQVTVDGFCYRVDMRLRPFGEAGPLVVSLAAMEDYYQEQGREWERYAMVKARLLGKDPAQRAKMETLLRPFVYRRYLDYSAIDALRRMKTLIESQLRRQATTDNIKLGAGGIREVEFVVQSHQLIRGGREPGLRGQALIPALRELDRLGLLGHGDCHHLEQGYRLLRAVENRLQALGDRQTQRLPDDENDRLRLALSMGFDSVEALWQAIHQAMSQIHQVFRLTIGDSDSEQADLGSLPLVWQDDSGELDGEALLREQGLDPALWPLIQMAQEDFARRRIGPRGRDALDRLIPLLLHELLRQGEVTLIWQRLMTVLTPILSRTTYLELLLEKAGARRQLATLCAASPWIAQQLSRYPILLDELIDPVALYQPLPPQGYAAELREFMLRVPEEDLEQQMEALRQFKQAQQLRIAAADVTRVLPVMKVSDHLSWLAEAIIEKVVDLAWQQVSQRHGVPSGLAEGDRGFAVIGYGKLGGLELGYGSDLDLVFLHQGLGGHTDGAKAIDNGHFYIKLAQRILHLFATRTASGVLYEVDMRLRPSGASGLLVSPIEGFAQYQREDAWTWEHQALVRARFIYGDDAMAGAFARLRREVLCQRRDPETLRREVSEMRAKMRGHLDKSDGGEFDLKQGEGGITDIEFMTQYLVLAGAADAPSLATWSDNVRILESALMAEKLTPREADLLTATYIELRDSSHHRVLADLPTLLPLALKPARCQEVAQLWQQMIETPPGE</sequence>
<feature type="region of interest" description="Adenylyl transferase" evidence="7">
    <location>
        <begin position="460"/>
        <end position="952"/>
    </location>
</feature>
<feature type="domain" description="Glutamate-ammonia ligase adenylyltransferase repeated" evidence="8">
    <location>
        <begin position="40"/>
        <end position="286"/>
    </location>
</feature>
<organism evidence="10 11">
    <name type="scientific">Ferrimonas gelatinilytica</name>
    <dbReference type="NCBI Taxonomy" id="1255257"/>
    <lineage>
        <taxon>Bacteria</taxon>
        <taxon>Pseudomonadati</taxon>
        <taxon>Pseudomonadota</taxon>
        <taxon>Gammaproteobacteria</taxon>
        <taxon>Alteromonadales</taxon>
        <taxon>Ferrimonadaceae</taxon>
        <taxon>Ferrimonas</taxon>
    </lineage>
</organism>
<evidence type="ECO:0000256" key="4">
    <source>
        <dbReference type="ARBA" id="ARBA00022840"/>
    </source>
</evidence>
<reference evidence="11" key="1">
    <citation type="journal article" date="2019" name="Int. J. Syst. Evol. Microbiol.">
        <title>The Global Catalogue of Microorganisms (GCM) 10K type strain sequencing project: providing services to taxonomists for standard genome sequencing and annotation.</title>
        <authorList>
            <consortium name="The Broad Institute Genomics Platform"/>
            <consortium name="The Broad Institute Genome Sequencing Center for Infectious Disease"/>
            <person name="Wu L."/>
            <person name="Ma J."/>
        </authorList>
    </citation>
    <scope>NUCLEOTIDE SEQUENCE [LARGE SCALE GENOMIC DNA]</scope>
    <source>
        <strain evidence="11">JCM 18720</strain>
    </source>
</reference>
<dbReference type="InterPro" id="IPR023057">
    <property type="entry name" value="GlnE"/>
</dbReference>
<comment type="cofactor">
    <cofactor evidence="7">
        <name>Mg(2+)</name>
        <dbReference type="ChEBI" id="CHEBI:18420"/>
    </cofactor>
</comment>
<keyword evidence="3 7" id="KW-0547">Nucleotide-binding</keyword>
<keyword evidence="1 7" id="KW-0808">Transferase</keyword>
<dbReference type="EC" id="2.7.7.89" evidence="7"/>
<dbReference type="InterPro" id="IPR043519">
    <property type="entry name" value="NT_sf"/>
</dbReference>
<comment type="caution">
    <text evidence="10">The sequence shown here is derived from an EMBL/GenBank/DDBJ whole genome shotgun (WGS) entry which is preliminary data.</text>
</comment>
<dbReference type="Gene3D" id="1.20.120.1510">
    <property type="match status" value="1"/>
</dbReference>
<comment type="catalytic activity">
    <reaction evidence="7">
        <text>[glutamine synthetase]-L-tyrosine + ATP = [glutamine synthetase]-O(4)-(5'-adenylyl)-L-tyrosine + diphosphate</text>
        <dbReference type="Rhea" id="RHEA:18589"/>
        <dbReference type="Rhea" id="RHEA-COMP:10660"/>
        <dbReference type="Rhea" id="RHEA-COMP:10661"/>
        <dbReference type="ChEBI" id="CHEBI:30616"/>
        <dbReference type="ChEBI" id="CHEBI:33019"/>
        <dbReference type="ChEBI" id="CHEBI:46858"/>
        <dbReference type="ChEBI" id="CHEBI:83624"/>
        <dbReference type="EC" id="2.7.7.42"/>
    </reaction>
</comment>
<gene>
    <name evidence="7 10" type="primary">glnE</name>
    <name evidence="10" type="ORF">GCM10025772_20920</name>
</gene>
<protein>
    <recommendedName>
        <fullName evidence="7">Bifunctional glutamine synthetase adenylyltransferase/adenylyl-removing enzyme</fullName>
    </recommendedName>
    <alternativeName>
        <fullName evidence="7">ATP:glutamine synthetase adenylyltransferase</fullName>
    </alternativeName>
    <alternativeName>
        <fullName evidence="7">ATase</fullName>
    </alternativeName>
    <domain>
        <recommendedName>
            <fullName evidence="7">Glutamine synthetase adenylyl-L-tyrosine phosphorylase</fullName>
            <ecNumber evidence="7">2.7.7.89</ecNumber>
        </recommendedName>
        <alternativeName>
            <fullName evidence="7">Adenylyl removase</fullName>
            <shortName evidence="7">AR</shortName>
            <shortName evidence="7">AT-N</shortName>
        </alternativeName>
    </domain>
    <domain>
        <recommendedName>
            <fullName evidence="7">Glutamine synthetase adenylyl transferase</fullName>
            <ecNumber evidence="7">2.7.7.42</ecNumber>
        </recommendedName>
        <alternativeName>
            <fullName evidence="7">Adenylyl transferase</fullName>
            <shortName evidence="7">AT</shortName>
            <shortName evidence="7">AT-C</shortName>
        </alternativeName>
    </domain>
</protein>
<feature type="domain" description="Glutamate-ammonia ligase adenylyltransferase repeated" evidence="8">
    <location>
        <begin position="559"/>
        <end position="806"/>
    </location>
</feature>
<dbReference type="PANTHER" id="PTHR30621:SF0">
    <property type="entry name" value="BIFUNCTIONAL GLUTAMINE SYNTHETASE ADENYLYLTRANSFERASE_ADENYLYL-REMOVING ENZYME"/>
    <property type="match status" value="1"/>
</dbReference>
<feature type="domain" description="PII-uridylyltransferase/Glutamine-synthetase adenylyltransferase" evidence="9">
    <location>
        <begin position="307"/>
        <end position="444"/>
    </location>
</feature>
<comment type="function">
    <text evidence="7">Involved in the regulation of glutamine synthetase GlnA, a key enzyme in the process to assimilate ammonia. When cellular nitrogen levels are high, the C-terminal adenylyl transferase (AT) inactivates GlnA by covalent transfer of an adenylyl group from ATP to specific tyrosine residue of GlnA, thus reducing its activity. Conversely, when nitrogen levels are low, the N-terminal adenylyl removase (AR) activates GlnA by removing the adenylyl group by phosphorolysis, increasing its activity. The regulatory region of GlnE binds the signal transduction protein PII (GlnB) which indicates the nitrogen status of the cell.</text>
</comment>
<dbReference type="Gene3D" id="3.30.460.10">
    <property type="entry name" value="Beta Polymerase, domain 2"/>
    <property type="match status" value="2"/>
</dbReference>
<dbReference type="NCBIfam" id="NF008292">
    <property type="entry name" value="PRK11072.1"/>
    <property type="match status" value="1"/>
</dbReference>
<feature type="region of interest" description="Adenylyl removase" evidence="7">
    <location>
        <begin position="1"/>
        <end position="450"/>
    </location>
</feature>
<dbReference type="CDD" id="cd05401">
    <property type="entry name" value="NT_GlnE_GlnD_like"/>
    <property type="match status" value="2"/>
</dbReference>
<dbReference type="Gene3D" id="1.20.120.330">
    <property type="entry name" value="Nucleotidyltransferases domain 2"/>
    <property type="match status" value="2"/>
</dbReference>
<evidence type="ECO:0000256" key="1">
    <source>
        <dbReference type="ARBA" id="ARBA00022679"/>
    </source>
</evidence>
<dbReference type="InterPro" id="IPR005190">
    <property type="entry name" value="GlnE_rpt_dom"/>
</dbReference>
<comment type="catalytic activity">
    <reaction evidence="7">
        <text>[glutamine synthetase]-O(4)-(5'-adenylyl)-L-tyrosine + phosphate = [glutamine synthetase]-L-tyrosine + ADP</text>
        <dbReference type="Rhea" id="RHEA:43716"/>
        <dbReference type="Rhea" id="RHEA-COMP:10660"/>
        <dbReference type="Rhea" id="RHEA-COMP:10661"/>
        <dbReference type="ChEBI" id="CHEBI:43474"/>
        <dbReference type="ChEBI" id="CHEBI:46858"/>
        <dbReference type="ChEBI" id="CHEBI:83624"/>
        <dbReference type="ChEBI" id="CHEBI:456216"/>
        <dbReference type="EC" id="2.7.7.89"/>
    </reaction>
</comment>
<feature type="domain" description="PII-uridylyltransferase/Glutamine-synthetase adenylyltransferase" evidence="9">
    <location>
        <begin position="827"/>
        <end position="916"/>
    </location>
</feature>
<dbReference type="GO" id="GO:0016874">
    <property type="term" value="F:ligase activity"/>
    <property type="evidence" value="ECO:0007669"/>
    <property type="project" value="UniProtKB-KW"/>
</dbReference>
<accession>A0ABP9S7Q6</accession>
<dbReference type="PANTHER" id="PTHR30621">
    <property type="entry name" value="GLUTAMINE SYNTHETASE ADENYLYLTRANSFERASE"/>
    <property type="match status" value="1"/>
</dbReference>
<dbReference type="Gene3D" id="1.10.4050.10">
    <property type="entry name" value="Glutamine synthase adenylyltransferase GlnE"/>
    <property type="match status" value="1"/>
</dbReference>
<keyword evidence="2 7" id="KW-0548">Nucleotidyltransferase</keyword>
<evidence type="ECO:0000259" key="8">
    <source>
        <dbReference type="Pfam" id="PF03710"/>
    </source>
</evidence>
<evidence type="ECO:0000256" key="5">
    <source>
        <dbReference type="ARBA" id="ARBA00022842"/>
    </source>
</evidence>
<dbReference type="Pfam" id="PF03710">
    <property type="entry name" value="GlnE"/>
    <property type="match status" value="2"/>
</dbReference>
<evidence type="ECO:0000313" key="10">
    <source>
        <dbReference type="EMBL" id="GAA5192224.1"/>
    </source>
</evidence>
<comment type="similarity">
    <text evidence="7">Belongs to the GlnE family.</text>
</comment>
<keyword evidence="10" id="KW-0436">Ligase</keyword>
<proteinExistence type="inferred from homology"/>
<evidence type="ECO:0000256" key="3">
    <source>
        <dbReference type="ARBA" id="ARBA00022741"/>
    </source>
</evidence>
<evidence type="ECO:0000256" key="6">
    <source>
        <dbReference type="ARBA" id="ARBA00023268"/>
    </source>
</evidence>
<dbReference type="EC" id="2.7.7.42" evidence="7"/>
<keyword evidence="4 7" id="KW-0067">ATP-binding</keyword>
<dbReference type="Proteomes" id="UP001501600">
    <property type="component" value="Unassembled WGS sequence"/>
</dbReference>
<dbReference type="HAMAP" id="MF_00802">
    <property type="entry name" value="GlnE"/>
    <property type="match status" value="1"/>
</dbReference>
<evidence type="ECO:0000313" key="11">
    <source>
        <dbReference type="Proteomes" id="UP001501600"/>
    </source>
</evidence>
<dbReference type="Pfam" id="PF08335">
    <property type="entry name" value="GlnD_UR_UTase"/>
    <property type="match status" value="2"/>
</dbReference>
<dbReference type="InterPro" id="IPR013546">
    <property type="entry name" value="PII_UdlTrfase/GS_AdlTrfase"/>
</dbReference>
<dbReference type="SUPFAM" id="SSF81301">
    <property type="entry name" value="Nucleotidyltransferase"/>
    <property type="match status" value="2"/>
</dbReference>
<evidence type="ECO:0000256" key="7">
    <source>
        <dbReference type="HAMAP-Rule" id="MF_00802"/>
    </source>
</evidence>
<dbReference type="EMBL" id="BAABLF010000013">
    <property type="protein sequence ID" value="GAA5192224.1"/>
    <property type="molecule type" value="Genomic_DNA"/>
</dbReference>
<dbReference type="RefSeq" id="WP_345317008.1">
    <property type="nucleotide sequence ID" value="NZ_BAABLF010000013.1"/>
</dbReference>
<dbReference type="GO" id="GO:0016779">
    <property type="term" value="F:nucleotidyltransferase activity"/>
    <property type="evidence" value="ECO:0007669"/>
    <property type="project" value="UniProtKB-KW"/>
</dbReference>
<dbReference type="SUPFAM" id="SSF81593">
    <property type="entry name" value="Nucleotidyltransferase substrate binding subunit/domain"/>
    <property type="match status" value="2"/>
</dbReference>
<evidence type="ECO:0000256" key="2">
    <source>
        <dbReference type="ARBA" id="ARBA00022695"/>
    </source>
</evidence>
<name>A0ABP9S7Q6_9GAMM</name>
<keyword evidence="11" id="KW-1185">Reference proteome</keyword>